<keyword evidence="3" id="KW-0813">Transport</keyword>
<evidence type="ECO:0000256" key="2">
    <source>
        <dbReference type="ARBA" id="ARBA00004167"/>
    </source>
</evidence>
<evidence type="ECO:0000256" key="10">
    <source>
        <dbReference type="ARBA" id="ARBA00022842"/>
    </source>
</evidence>
<keyword evidence="7" id="KW-0479">Metal-binding</keyword>
<evidence type="ECO:0000256" key="3">
    <source>
        <dbReference type="ARBA" id="ARBA00022448"/>
    </source>
</evidence>
<comment type="caution">
    <text evidence="17">The sequence shown here is derived from an EMBL/GenBank/DDBJ whole genome shotgun (WGS) entry which is preliminary data.</text>
</comment>
<keyword evidence="12" id="KW-1133">Transmembrane helix</keyword>
<keyword evidence="15" id="KW-0175">Coiled coil</keyword>
<dbReference type="PANTHER" id="PTHR10903">
    <property type="entry name" value="GTPASE, IMAP FAMILY MEMBER-RELATED"/>
    <property type="match status" value="1"/>
</dbReference>
<proteinExistence type="predicted"/>
<keyword evidence="8 17" id="KW-0378">Hydrolase</keyword>
<keyword evidence="13" id="KW-0472">Membrane</keyword>
<evidence type="ECO:0000256" key="1">
    <source>
        <dbReference type="ARBA" id="ARBA00001946"/>
    </source>
</evidence>
<organism evidence="17 18">
    <name type="scientific">Thelephora terrestris</name>
    <dbReference type="NCBI Taxonomy" id="56493"/>
    <lineage>
        <taxon>Eukaryota</taxon>
        <taxon>Fungi</taxon>
        <taxon>Dikarya</taxon>
        <taxon>Basidiomycota</taxon>
        <taxon>Agaricomycotina</taxon>
        <taxon>Agaricomycetes</taxon>
        <taxon>Thelephorales</taxon>
        <taxon>Thelephoraceae</taxon>
        <taxon>Thelephora</taxon>
    </lineage>
</organism>
<evidence type="ECO:0000259" key="16">
    <source>
        <dbReference type="Pfam" id="PF01926"/>
    </source>
</evidence>
<evidence type="ECO:0000256" key="14">
    <source>
        <dbReference type="ARBA" id="ARBA00024013"/>
    </source>
</evidence>
<dbReference type="GO" id="GO:0016020">
    <property type="term" value="C:membrane"/>
    <property type="evidence" value="ECO:0007669"/>
    <property type="project" value="UniProtKB-SubCell"/>
</dbReference>
<keyword evidence="5" id="KW-0934">Plastid</keyword>
<dbReference type="GO" id="GO:0015031">
    <property type="term" value="P:protein transport"/>
    <property type="evidence" value="ECO:0007669"/>
    <property type="project" value="UniProtKB-KW"/>
</dbReference>
<dbReference type="GO" id="GO:0016787">
    <property type="term" value="F:hydrolase activity"/>
    <property type="evidence" value="ECO:0007669"/>
    <property type="project" value="UniProtKB-KW"/>
</dbReference>
<reference evidence="17" key="1">
    <citation type="journal article" date="2020" name="Nat. Commun.">
        <title>Large-scale genome sequencing of mycorrhizal fungi provides insights into the early evolution of symbiotic traits.</title>
        <authorList>
            <person name="Miyauchi S."/>
            <person name="Kiss E."/>
            <person name="Kuo A."/>
            <person name="Drula E."/>
            <person name="Kohler A."/>
            <person name="Sanchez-Garcia M."/>
            <person name="Morin E."/>
            <person name="Andreopoulos B."/>
            <person name="Barry K.W."/>
            <person name="Bonito G."/>
            <person name="Buee M."/>
            <person name="Carver A."/>
            <person name="Chen C."/>
            <person name="Cichocki N."/>
            <person name="Clum A."/>
            <person name="Culley D."/>
            <person name="Crous P.W."/>
            <person name="Fauchery L."/>
            <person name="Girlanda M."/>
            <person name="Hayes R.D."/>
            <person name="Keri Z."/>
            <person name="LaButti K."/>
            <person name="Lipzen A."/>
            <person name="Lombard V."/>
            <person name="Magnuson J."/>
            <person name="Maillard F."/>
            <person name="Murat C."/>
            <person name="Nolan M."/>
            <person name="Ohm R.A."/>
            <person name="Pangilinan J."/>
            <person name="Pereira M.F."/>
            <person name="Perotto S."/>
            <person name="Peter M."/>
            <person name="Pfister S."/>
            <person name="Riley R."/>
            <person name="Sitrit Y."/>
            <person name="Stielow J.B."/>
            <person name="Szollosi G."/>
            <person name="Zifcakova L."/>
            <person name="Stursova M."/>
            <person name="Spatafora J.W."/>
            <person name="Tedersoo L."/>
            <person name="Vaario L.M."/>
            <person name="Yamada A."/>
            <person name="Yan M."/>
            <person name="Wang P."/>
            <person name="Xu J."/>
            <person name="Bruns T."/>
            <person name="Baldrian P."/>
            <person name="Vilgalys R."/>
            <person name="Dunand C."/>
            <person name="Henrissat B."/>
            <person name="Grigoriev I.V."/>
            <person name="Hibbett D."/>
            <person name="Nagy L.G."/>
            <person name="Martin F.M."/>
        </authorList>
    </citation>
    <scope>NUCLEOTIDE SEQUENCE</scope>
    <source>
        <strain evidence="17">UH-Tt-Lm1</strain>
    </source>
</reference>
<dbReference type="CDD" id="cd00882">
    <property type="entry name" value="Ras_like_GTPase"/>
    <property type="match status" value="1"/>
</dbReference>
<dbReference type="GO" id="GO:0005525">
    <property type="term" value="F:GTP binding"/>
    <property type="evidence" value="ECO:0007669"/>
    <property type="project" value="InterPro"/>
</dbReference>
<keyword evidence="9" id="KW-1002">Plastid outer membrane</keyword>
<accession>A0A9P6H6S9</accession>
<evidence type="ECO:0000256" key="13">
    <source>
        <dbReference type="ARBA" id="ARBA00023136"/>
    </source>
</evidence>
<evidence type="ECO:0000256" key="12">
    <source>
        <dbReference type="ARBA" id="ARBA00022989"/>
    </source>
</evidence>
<dbReference type="GO" id="GO:0046872">
    <property type="term" value="F:metal ion binding"/>
    <property type="evidence" value="ECO:0007669"/>
    <property type="project" value="UniProtKB-KW"/>
</dbReference>
<evidence type="ECO:0000256" key="7">
    <source>
        <dbReference type="ARBA" id="ARBA00022723"/>
    </source>
</evidence>
<dbReference type="InterPro" id="IPR045058">
    <property type="entry name" value="GIMA/IAN/Toc"/>
</dbReference>
<dbReference type="Proteomes" id="UP000736335">
    <property type="component" value="Unassembled WGS sequence"/>
</dbReference>
<dbReference type="Gene3D" id="3.40.50.300">
    <property type="entry name" value="P-loop containing nucleotide triphosphate hydrolases"/>
    <property type="match status" value="1"/>
</dbReference>
<dbReference type="EMBL" id="WIUZ02000020">
    <property type="protein sequence ID" value="KAF9779336.1"/>
    <property type="molecule type" value="Genomic_DNA"/>
</dbReference>
<dbReference type="SUPFAM" id="SSF52540">
    <property type="entry name" value="P-loop containing nucleoside triphosphate hydrolases"/>
    <property type="match status" value="1"/>
</dbReference>
<keyword evidence="4" id="KW-0150">Chloroplast</keyword>
<evidence type="ECO:0000256" key="15">
    <source>
        <dbReference type="SAM" id="Coils"/>
    </source>
</evidence>
<dbReference type="AlphaFoldDB" id="A0A9P6H6S9"/>
<dbReference type="Pfam" id="PF01926">
    <property type="entry name" value="MMR_HSR1"/>
    <property type="match status" value="1"/>
</dbReference>
<gene>
    <name evidence="17" type="ORF">BJ322DRAFT_456260</name>
</gene>
<feature type="domain" description="G" evidence="16">
    <location>
        <begin position="6"/>
        <end position="71"/>
    </location>
</feature>
<keyword evidence="6" id="KW-0812">Transmembrane</keyword>
<reference evidence="17" key="2">
    <citation type="submission" date="2020-11" db="EMBL/GenBank/DDBJ databases">
        <authorList>
            <consortium name="DOE Joint Genome Institute"/>
            <person name="Kuo A."/>
            <person name="Miyauchi S."/>
            <person name="Kiss E."/>
            <person name="Drula E."/>
            <person name="Kohler A."/>
            <person name="Sanchez-Garcia M."/>
            <person name="Andreopoulos B."/>
            <person name="Barry K.W."/>
            <person name="Bonito G."/>
            <person name="Buee M."/>
            <person name="Carver A."/>
            <person name="Chen C."/>
            <person name="Cichocki N."/>
            <person name="Clum A."/>
            <person name="Culley D."/>
            <person name="Crous P.W."/>
            <person name="Fauchery L."/>
            <person name="Girlanda M."/>
            <person name="Hayes R."/>
            <person name="Keri Z."/>
            <person name="Labutti K."/>
            <person name="Lipzen A."/>
            <person name="Lombard V."/>
            <person name="Magnuson J."/>
            <person name="Maillard F."/>
            <person name="Morin E."/>
            <person name="Murat C."/>
            <person name="Nolan M."/>
            <person name="Ohm R."/>
            <person name="Pangilinan J."/>
            <person name="Pereira M."/>
            <person name="Perotto S."/>
            <person name="Peter M."/>
            <person name="Riley R."/>
            <person name="Sitrit Y."/>
            <person name="Stielow B."/>
            <person name="Szollosi G."/>
            <person name="Zifcakova L."/>
            <person name="Stursova M."/>
            <person name="Spatafora J.W."/>
            <person name="Tedersoo L."/>
            <person name="Vaario L.-M."/>
            <person name="Yamada A."/>
            <person name="Yan M."/>
            <person name="Wang P."/>
            <person name="Xu J."/>
            <person name="Bruns T."/>
            <person name="Baldrian P."/>
            <person name="Vilgalys R."/>
            <person name="Henrissat B."/>
            <person name="Grigoriev I.V."/>
            <person name="Hibbett D."/>
            <person name="Nagy L.G."/>
            <person name="Martin F.M."/>
        </authorList>
    </citation>
    <scope>NUCLEOTIDE SEQUENCE</scope>
    <source>
        <strain evidence="17">UH-Tt-Lm1</strain>
    </source>
</reference>
<evidence type="ECO:0000313" key="18">
    <source>
        <dbReference type="Proteomes" id="UP000736335"/>
    </source>
</evidence>
<dbReference type="InterPro" id="IPR027417">
    <property type="entry name" value="P-loop_NTPase"/>
</dbReference>
<name>A0A9P6H6S9_9AGAM</name>
<evidence type="ECO:0000256" key="8">
    <source>
        <dbReference type="ARBA" id="ARBA00022801"/>
    </source>
</evidence>
<dbReference type="OrthoDB" id="8954335at2759"/>
<dbReference type="InterPro" id="IPR006073">
    <property type="entry name" value="GTP-bd"/>
</dbReference>
<evidence type="ECO:0000256" key="9">
    <source>
        <dbReference type="ARBA" id="ARBA00022805"/>
    </source>
</evidence>
<keyword evidence="10" id="KW-0460">Magnesium</keyword>
<evidence type="ECO:0000256" key="11">
    <source>
        <dbReference type="ARBA" id="ARBA00022927"/>
    </source>
</evidence>
<keyword evidence="18" id="KW-1185">Reference proteome</keyword>
<evidence type="ECO:0000313" key="17">
    <source>
        <dbReference type="EMBL" id="KAF9779336.1"/>
    </source>
</evidence>
<evidence type="ECO:0000256" key="4">
    <source>
        <dbReference type="ARBA" id="ARBA00022528"/>
    </source>
</evidence>
<dbReference type="PANTHER" id="PTHR10903:SF135">
    <property type="entry name" value="TRANSLOCASE OF CHLOROPLAST 120, CHLOROPLASTIC-RELATED"/>
    <property type="match status" value="1"/>
</dbReference>
<sequence>MDQPIKIAVMGATGCGKTSFINLASRSNLQVGAALESCTPDVQLANEFTLDGRRVVLIDTPGFDDTTKSDTDILKKIGSFLATSYESGSRLAGLLYVHRISDKRFGGIAGRNFKIFRDLCGEKSLKNVVLVTNMWGEVSLEVGEDREKELSSKFLKPALDKGAQMIRHHNNERSAHDIIRRIMNNHPVVLRIQQELVDEHKDITNTSAAETINAELEEAKRRHDAEVKKAQEEMARALREKEEQTRRRIEEETRKREEEMRRVREERERVELQRRQEMERVEQEARRLAEQARIERQRAEEEHRRQVALLNERLAAEAAAAEAARRAEQERIDHLQHQIHHHHHHHDNGGGCVIM</sequence>
<keyword evidence="11" id="KW-0653">Protein transport</keyword>
<comment type="subcellular location">
    <subcellularLocation>
        <location evidence="2">Membrane</location>
        <topology evidence="2">Single-pass membrane protein</topology>
    </subcellularLocation>
    <subcellularLocation>
        <location evidence="14">Plastid</location>
        <location evidence="14">Chloroplast outer membrane</location>
    </subcellularLocation>
</comment>
<protein>
    <submittedName>
        <fullName evidence="17">P-loop containing nucleoside triphosphate hydrolase protein</fullName>
    </submittedName>
</protein>
<evidence type="ECO:0000256" key="5">
    <source>
        <dbReference type="ARBA" id="ARBA00022640"/>
    </source>
</evidence>
<feature type="coiled-coil region" evidence="15">
    <location>
        <begin position="209"/>
        <end position="338"/>
    </location>
</feature>
<evidence type="ECO:0000256" key="6">
    <source>
        <dbReference type="ARBA" id="ARBA00022692"/>
    </source>
</evidence>
<comment type="cofactor">
    <cofactor evidence="1">
        <name>Mg(2+)</name>
        <dbReference type="ChEBI" id="CHEBI:18420"/>
    </cofactor>
</comment>